<keyword evidence="7 9" id="KW-1133">Transmembrane helix</keyword>
<feature type="transmembrane region" description="Helical" evidence="9">
    <location>
        <begin position="112"/>
        <end position="130"/>
    </location>
</feature>
<evidence type="ECO:0000313" key="11">
    <source>
        <dbReference type="Proteomes" id="UP000023152"/>
    </source>
</evidence>
<evidence type="ECO:0000313" key="10">
    <source>
        <dbReference type="EMBL" id="ETO27954.1"/>
    </source>
</evidence>
<feature type="transmembrane region" description="Helical" evidence="9">
    <location>
        <begin position="64"/>
        <end position="81"/>
    </location>
</feature>
<proteinExistence type="inferred from homology"/>
<evidence type="ECO:0000256" key="8">
    <source>
        <dbReference type="ARBA" id="ARBA00023136"/>
    </source>
</evidence>
<accession>X6NQJ0</accession>
<keyword evidence="6" id="KW-0256">Endoplasmic reticulum</keyword>
<dbReference type="PANTHER" id="PTHR12692">
    <property type="entry name" value="DOLICHYL-DIPHOSPHOOLIGOSACCHARIDE--PROTEIN GLYCOSYLTRANSFERASE-RELATED"/>
    <property type="match status" value="1"/>
</dbReference>
<dbReference type="Pfam" id="PF04756">
    <property type="entry name" value="OST3_OST6"/>
    <property type="match status" value="1"/>
</dbReference>
<protein>
    <submittedName>
        <fullName evidence="10">Uncharacterized protein</fullName>
    </submittedName>
</protein>
<keyword evidence="8 9" id="KW-0472">Membrane</keyword>
<dbReference type="Proteomes" id="UP000023152">
    <property type="component" value="Unassembled WGS sequence"/>
</dbReference>
<dbReference type="PANTHER" id="PTHR12692:SF0">
    <property type="entry name" value="GH11935P"/>
    <property type="match status" value="1"/>
</dbReference>
<feature type="transmembrane region" description="Helical" evidence="9">
    <location>
        <begin position="137"/>
        <end position="160"/>
    </location>
</feature>
<evidence type="ECO:0000256" key="9">
    <source>
        <dbReference type="SAM" id="Phobius"/>
    </source>
</evidence>
<name>X6NQJ0_RETFI</name>
<keyword evidence="5" id="KW-0732">Signal</keyword>
<dbReference type="EMBL" id="ASPP01006947">
    <property type="protein sequence ID" value="ETO27954.1"/>
    <property type="molecule type" value="Genomic_DNA"/>
</dbReference>
<dbReference type="AlphaFoldDB" id="X6NQJ0"/>
<comment type="similarity">
    <text evidence="3">Belongs to the OST3/OST6 family.</text>
</comment>
<comment type="function">
    <text evidence="1">Subunit of the oligosaccharyl transferase (OST) complex that catalyzes the initial transfer of a defined glycan (Glc(3)Man(9)GlcNAc(2) in eukaryotes) from the lipid carrier dolichol-pyrophosphate to an asparagine residue within an Asn-X-Ser/Thr consensus motif in nascent polypeptide chains, the first step in protein N-glycosylation. N-glycosylation occurs cotranslationally and the complex associates with the Sec61 complex at the channel-forming translocon complex that mediates protein translocation across the endoplasmic reticulum (ER). All subunits are required for a maximal enzyme activity.</text>
</comment>
<reference evidence="10 11" key="1">
    <citation type="journal article" date="2013" name="Curr. Biol.">
        <title>The Genome of the Foraminiferan Reticulomyxa filosa.</title>
        <authorList>
            <person name="Glockner G."/>
            <person name="Hulsmann N."/>
            <person name="Schleicher M."/>
            <person name="Noegel A.A."/>
            <person name="Eichinger L."/>
            <person name="Gallinger C."/>
            <person name="Pawlowski J."/>
            <person name="Sierra R."/>
            <person name="Euteneuer U."/>
            <person name="Pillet L."/>
            <person name="Moustafa A."/>
            <person name="Platzer M."/>
            <person name="Groth M."/>
            <person name="Szafranski K."/>
            <person name="Schliwa M."/>
        </authorList>
    </citation>
    <scope>NUCLEOTIDE SEQUENCE [LARGE SCALE GENOMIC DNA]</scope>
</reference>
<evidence type="ECO:0000256" key="5">
    <source>
        <dbReference type="ARBA" id="ARBA00022729"/>
    </source>
</evidence>
<dbReference type="OrthoDB" id="67566at2759"/>
<evidence type="ECO:0000256" key="2">
    <source>
        <dbReference type="ARBA" id="ARBA00004477"/>
    </source>
</evidence>
<organism evidence="10 11">
    <name type="scientific">Reticulomyxa filosa</name>
    <dbReference type="NCBI Taxonomy" id="46433"/>
    <lineage>
        <taxon>Eukaryota</taxon>
        <taxon>Sar</taxon>
        <taxon>Rhizaria</taxon>
        <taxon>Retaria</taxon>
        <taxon>Foraminifera</taxon>
        <taxon>Monothalamids</taxon>
        <taxon>Reticulomyxidae</taxon>
        <taxon>Reticulomyxa</taxon>
    </lineage>
</organism>
<evidence type="ECO:0000256" key="1">
    <source>
        <dbReference type="ARBA" id="ARBA00002791"/>
    </source>
</evidence>
<evidence type="ECO:0000256" key="3">
    <source>
        <dbReference type="ARBA" id="ARBA00009561"/>
    </source>
</evidence>
<sequence length="195" mass="22281">MDPEFEKLAKKIEEQRKPVTEKDDSSNVFVIELEFMNSRELFRKLGAKTIGPKYQYSLTQSREVCFQIFFISIFFFFFFIIKKLNQADDIGNWISRVSKVPLSFSRNFELPPLQYVVTGVISVPVGLWFFHPLRKSMALYAMICLLVYGFVMAGGMFSIIREVPFKGEGSGFTSYISGGGRYQYAAEGYIIGGLS</sequence>
<evidence type="ECO:0000256" key="6">
    <source>
        <dbReference type="ARBA" id="ARBA00022824"/>
    </source>
</evidence>
<gene>
    <name evidence="10" type="ORF">RFI_09176</name>
</gene>
<keyword evidence="4 9" id="KW-0812">Transmembrane</keyword>
<dbReference type="GO" id="GO:0018279">
    <property type="term" value="P:protein N-linked glycosylation via asparagine"/>
    <property type="evidence" value="ECO:0007669"/>
    <property type="project" value="TreeGrafter"/>
</dbReference>
<dbReference type="GO" id="GO:0008250">
    <property type="term" value="C:oligosaccharyltransferase complex"/>
    <property type="evidence" value="ECO:0007669"/>
    <property type="project" value="TreeGrafter"/>
</dbReference>
<comment type="caution">
    <text evidence="10">The sequence shown here is derived from an EMBL/GenBank/DDBJ whole genome shotgun (WGS) entry which is preliminary data.</text>
</comment>
<keyword evidence="11" id="KW-1185">Reference proteome</keyword>
<evidence type="ECO:0000256" key="7">
    <source>
        <dbReference type="ARBA" id="ARBA00022989"/>
    </source>
</evidence>
<comment type="subcellular location">
    <subcellularLocation>
        <location evidence="2">Endoplasmic reticulum membrane</location>
        <topology evidence="2">Multi-pass membrane protein</topology>
    </subcellularLocation>
</comment>
<evidence type="ECO:0000256" key="4">
    <source>
        <dbReference type="ARBA" id="ARBA00022692"/>
    </source>
</evidence>
<dbReference type="InterPro" id="IPR021149">
    <property type="entry name" value="OligosaccharylTrfase_OST3/OST6"/>
</dbReference>